<dbReference type="GO" id="GO:0005737">
    <property type="term" value="C:cytoplasm"/>
    <property type="evidence" value="ECO:0007669"/>
    <property type="project" value="UniProtKB-SubCell"/>
</dbReference>
<dbReference type="Pfam" id="PF13943">
    <property type="entry name" value="WPP"/>
    <property type="match status" value="1"/>
</dbReference>
<dbReference type="GO" id="GO:0005634">
    <property type="term" value="C:nucleus"/>
    <property type="evidence" value="ECO:0007669"/>
    <property type="project" value="UniProtKB-SubCell"/>
</dbReference>
<reference evidence="6" key="1">
    <citation type="submission" date="2019-12" db="EMBL/GenBank/DDBJ databases">
        <authorList>
            <person name="Scholes J."/>
        </authorList>
    </citation>
    <scope>NUCLEOTIDE SEQUENCE</scope>
</reference>
<evidence type="ECO:0000313" key="7">
    <source>
        <dbReference type="Proteomes" id="UP001153555"/>
    </source>
</evidence>
<dbReference type="EMBL" id="CACSLK010024787">
    <property type="protein sequence ID" value="CAA0824702.1"/>
    <property type="molecule type" value="Genomic_DNA"/>
</dbReference>
<dbReference type="Proteomes" id="UP001153555">
    <property type="component" value="Unassembled WGS sequence"/>
</dbReference>
<feature type="domain" description="WPP" evidence="5">
    <location>
        <begin position="40"/>
        <end position="76"/>
    </location>
</feature>
<protein>
    <submittedName>
        <fullName evidence="6">S-adenosyl-L-methionine-dependent methyltransferases superfamily protein</fullName>
    </submittedName>
</protein>
<comment type="subcellular location">
    <subcellularLocation>
        <location evidence="2">Cytoplasm</location>
    </subcellularLocation>
    <subcellularLocation>
        <location evidence="1">Nucleus</location>
    </subcellularLocation>
</comment>
<keyword evidence="6" id="KW-0808">Transferase</keyword>
<evidence type="ECO:0000256" key="2">
    <source>
        <dbReference type="ARBA" id="ARBA00004496"/>
    </source>
</evidence>
<organism evidence="6 7">
    <name type="scientific">Striga hermonthica</name>
    <name type="common">Purple witchweed</name>
    <name type="synonym">Buchnera hermonthica</name>
    <dbReference type="NCBI Taxonomy" id="68872"/>
    <lineage>
        <taxon>Eukaryota</taxon>
        <taxon>Viridiplantae</taxon>
        <taxon>Streptophyta</taxon>
        <taxon>Embryophyta</taxon>
        <taxon>Tracheophyta</taxon>
        <taxon>Spermatophyta</taxon>
        <taxon>Magnoliopsida</taxon>
        <taxon>eudicotyledons</taxon>
        <taxon>Gunneridae</taxon>
        <taxon>Pentapetalae</taxon>
        <taxon>asterids</taxon>
        <taxon>lamiids</taxon>
        <taxon>Lamiales</taxon>
        <taxon>Orobanchaceae</taxon>
        <taxon>Buchnereae</taxon>
        <taxon>Striga</taxon>
    </lineage>
</organism>
<name>A0A9N7RCZ8_STRHE</name>
<evidence type="ECO:0000256" key="1">
    <source>
        <dbReference type="ARBA" id="ARBA00004123"/>
    </source>
</evidence>
<keyword evidence="3" id="KW-0963">Cytoplasm</keyword>
<dbReference type="GO" id="GO:0008168">
    <property type="term" value="F:methyltransferase activity"/>
    <property type="evidence" value="ECO:0007669"/>
    <property type="project" value="UniProtKB-KW"/>
</dbReference>
<sequence>MDMAVHLHCFPFDLLHLKAPPQSDNATVDVVEKLSNIFFSNWALSEHTRDAIRNRLMETLSSPSILSERYDTVTEPKIYELFRAPIGGVQIDHWGSRNYQKLVRSCSFCACAVDEFTLPTSEELEEEANRAPNLPNLQRKIKEIVELMELIEDFEKPRLICLGINTRRLVFNYNRKAILGRHDVQYSYTTENKR</sequence>
<dbReference type="OrthoDB" id="1927559at2759"/>
<gene>
    <name evidence="6" type="ORF">SHERM_21607</name>
</gene>
<keyword evidence="4" id="KW-0539">Nucleus</keyword>
<proteinExistence type="predicted"/>
<dbReference type="AlphaFoldDB" id="A0A9N7RCZ8"/>
<accession>A0A9N7RCZ8</accession>
<dbReference type="InterPro" id="IPR025265">
    <property type="entry name" value="WPP_dom"/>
</dbReference>
<evidence type="ECO:0000313" key="6">
    <source>
        <dbReference type="EMBL" id="CAA0824702.1"/>
    </source>
</evidence>
<dbReference type="GO" id="GO:0032259">
    <property type="term" value="P:methylation"/>
    <property type="evidence" value="ECO:0007669"/>
    <property type="project" value="UniProtKB-KW"/>
</dbReference>
<dbReference type="InterPro" id="IPR038214">
    <property type="entry name" value="WPP_sf"/>
</dbReference>
<evidence type="ECO:0000256" key="3">
    <source>
        <dbReference type="ARBA" id="ARBA00022490"/>
    </source>
</evidence>
<dbReference type="Gene3D" id="1.10.246.200">
    <property type="entry name" value="WPP domain"/>
    <property type="match status" value="1"/>
</dbReference>
<comment type="caution">
    <text evidence="6">The sequence shown here is derived from an EMBL/GenBank/DDBJ whole genome shotgun (WGS) entry which is preliminary data.</text>
</comment>
<evidence type="ECO:0000259" key="5">
    <source>
        <dbReference type="Pfam" id="PF13943"/>
    </source>
</evidence>
<evidence type="ECO:0000256" key="4">
    <source>
        <dbReference type="ARBA" id="ARBA00023242"/>
    </source>
</evidence>
<keyword evidence="6" id="KW-0489">Methyltransferase</keyword>
<keyword evidence="7" id="KW-1185">Reference proteome</keyword>